<gene>
    <name evidence="1" type="ORF">M8818_002857</name>
</gene>
<evidence type="ECO:0000313" key="1">
    <source>
        <dbReference type="EMBL" id="KAK8213555.1"/>
    </source>
</evidence>
<sequence length="393" mass="44030">METTYSGRGLLKRLETKEYRTATGLERNQWLDNLDLRPVPPAQRTYGWLAYFWFWLSANATPATFYGVSAALAAGLSLWEALACQLAGQTWQHSDFMDRVVTTSLLHIKIPDLRPWMYAKLVIFVVCSIGLLAWALAEAGGIGPVARQGSTIHGATKSWAIARYIFIYCANGATYATNAADFLRYAKKPKDAFWPQLIGFPLSTFVYGLIGNLIVSSSLITFGEVPLPASSAGYPRTNGRRIFLSSITGVMLCQYFLVSRGYLYIPDLYTSNSNGMYYYSKGWNYRAFVAYIIGIAPNFYGFLGVFGVNISQAATRMYYFAYPMGLVLSFASYYALCRYDRPMCSKLGETWQEPNDYLEPEDVLDGIMPVSRDEESAPSMTEKGTFVSKVVRE</sequence>
<proteinExistence type="predicted"/>
<keyword evidence="2" id="KW-1185">Reference proteome</keyword>
<name>A0ACC3SH30_9PEZI</name>
<accession>A0ACC3SH30</accession>
<dbReference type="Proteomes" id="UP001320706">
    <property type="component" value="Unassembled WGS sequence"/>
</dbReference>
<dbReference type="EMBL" id="JAMKPW020000011">
    <property type="protein sequence ID" value="KAK8213555.1"/>
    <property type="molecule type" value="Genomic_DNA"/>
</dbReference>
<protein>
    <submittedName>
        <fullName evidence="1">Uncharacterized protein</fullName>
    </submittedName>
</protein>
<reference evidence="1" key="1">
    <citation type="submission" date="2024-02" db="EMBL/GenBank/DDBJ databases">
        <title>Metagenome Assembled Genome of Zalaria obscura JY119.</title>
        <authorList>
            <person name="Vighnesh L."/>
            <person name="Jagadeeshwari U."/>
            <person name="Venkata Ramana C."/>
            <person name="Sasikala C."/>
        </authorList>
    </citation>
    <scope>NUCLEOTIDE SEQUENCE</scope>
    <source>
        <strain evidence="1">JY119</strain>
    </source>
</reference>
<evidence type="ECO:0000313" key="2">
    <source>
        <dbReference type="Proteomes" id="UP001320706"/>
    </source>
</evidence>
<organism evidence="1 2">
    <name type="scientific">Zalaria obscura</name>
    <dbReference type="NCBI Taxonomy" id="2024903"/>
    <lineage>
        <taxon>Eukaryota</taxon>
        <taxon>Fungi</taxon>
        <taxon>Dikarya</taxon>
        <taxon>Ascomycota</taxon>
        <taxon>Pezizomycotina</taxon>
        <taxon>Dothideomycetes</taxon>
        <taxon>Dothideomycetidae</taxon>
        <taxon>Dothideales</taxon>
        <taxon>Zalariaceae</taxon>
        <taxon>Zalaria</taxon>
    </lineage>
</organism>
<comment type="caution">
    <text evidence="1">The sequence shown here is derived from an EMBL/GenBank/DDBJ whole genome shotgun (WGS) entry which is preliminary data.</text>
</comment>